<gene>
    <name evidence="2" type="ORF">Pcinc_001380</name>
</gene>
<comment type="caution">
    <text evidence="2">The sequence shown here is derived from an EMBL/GenBank/DDBJ whole genome shotgun (WGS) entry which is preliminary data.</text>
</comment>
<proteinExistence type="predicted"/>
<dbReference type="Proteomes" id="UP001286313">
    <property type="component" value="Unassembled WGS sequence"/>
</dbReference>
<dbReference type="AlphaFoldDB" id="A0AAE1GKW9"/>
<reference evidence="2" key="1">
    <citation type="submission" date="2023-10" db="EMBL/GenBank/DDBJ databases">
        <title>Genome assemblies of two species of porcelain crab, Petrolisthes cinctipes and Petrolisthes manimaculis (Anomura: Porcellanidae).</title>
        <authorList>
            <person name="Angst P."/>
        </authorList>
    </citation>
    <scope>NUCLEOTIDE SEQUENCE</scope>
    <source>
        <strain evidence="2">PB745_01</strain>
        <tissue evidence="2">Gill</tissue>
    </source>
</reference>
<dbReference type="EMBL" id="JAWQEG010000082">
    <property type="protein sequence ID" value="KAK3894884.1"/>
    <property type="molecule type" value="Genomic_DNA"/>
</dbReference>
<feature type="compositionally biased region" description="Polar residues" evidence="1">
    <location>
        <begin position="58"/>
        <end position="68"/>
    </location>
</feature>
<sequence length="360" mass="39284">MADFNPMLTAKVASSPLLPPHSDSATNNSDMNISVITSNSCAVNNNSANMNSEESSALPNSEAGTTSVDTRDSDSPLTHPTFDYLNDHFTKAQLQDQCRNLGIPQVWMNKDKLIEKILNKVHELHAASQYSVTESNNTQDISDEQDKENSALLCDLLANKNKEIERLNPKISEQDSYMAHLHERLATLEATPMNASGHVHHLQLQPPPPQTARPDLPPPIPTTHEEDKTQNTVISPPLPPKETNPPSEAVPQETSPAGLPGTPAPLSSSTTTPPLLVSTAEAALVPPSLTGPYSPLTPQDPSLPITNSVPVTVSIKHLEEKVELIHKYFSAWQKEVETRLYLLEEKTLIKQPTNNPITAN</sequence>
<organism evidence="2 3">
    <name type="scientific">Petrolisthes cinctipes</name>
    <name type="common">Flat porcelain crab</name>
    <dbReference type="NCBI Taxonomy" id="88211"/>
    <lineage>
        <taxon>Eukaryota</taxon>
        <taxon>Metazoa</taxon>
        <taxon>Ecdysozoa</taxon>
        <taxon>Arthropoda</taxon>
        <taxon>Crustacea</taxon>
        <taxon>Multicrustacea</taxon>
        <taxon>Malacostraca</taxon>
        <taxon>Eumalacostraca</taxon>
        <taxon>Eucarida</taxon>
        <taxon>Decapoda</taxon>
        <taxon>Pleocyemata</taxon>
        <taxon>Anomura</taxon>
        <taxon>Galatheoidea</taxon>
        <taxon>Porcellanidae</taxon>
        <taxon>Petrolisthes</taxon>
    </lineage>
</organism>
<protein>
    <submittedName>
        <fullName evidence="2">Uncharacterized protein</fullName>
    </submittedName>
</protein>
<evidence type="ECO:0000256" key="1">
    <source>
        <dbReference type="SAM" id="MobiDB-lite"/>
    </source>
</evidence>
<feature type="compositionally biased region" description="Low complexity" evidence="1">
    <location>
        <begin position="45"/>
        <end position="57"/>
    </location>
</feature>
<accession>A0AAE1GKW9</accession>
<keyword evidence="3" id="KW-1185">Reference proteome</keyword>
<feature type="region of interest" description="Disordered" evidence="1">
    <location>
        <begin position="197"/>
        <end position="273"/>
    </location>
</feature>
<evidence type="ECO:0000313" key="3">
    <source>
        <dbReference type="Proteomes" id="UP001286313"/>
    </source>
</evidence>
<evidence type="ECO:0000313" key="2">
    <source>
        <dbReference type="EMBL" id="KAK3894884.1"/>
    </source>
</evidence>
<feature type="compositionally biased region" description="Low complexity" evidence="1">
    <location>
        <begin position="258"/>
        <end position="273"/>
    </location>
</feature>
<feature type="region of interest" description="Disordered" evidence="1">
    <location>
        <begin position="45"/>
        <end position="79"/>
    </location>
</feature>
<feature type="compositionally biased region" description="Pro residues" evidence="1">
    <location>
        <begin position="205"/>
        <end position="221"/>
    </location>
</feature>
<name>A0AAE1GKW9_PETCI</name>